<evidence type="ECO:0000256" key="11">
    <source>
        <dbReference type="ARBA" id="ARBA00022842"/>
    </source>
</evidence>
<comment type="similarity">
    <text evidence="4 16">Belongs to the TPP enzyme family.</text>
</comment>
<dbReference type="Gene3D" id="3.90.180.10">
    <property type="entry name" value="Medium-chain alcohol dehydrogenases, catalytic domain"/>
    <property type="match status" value="1"/>
</dbReference>
<dbReference type="Pfam" id="PF00107">
    <property type="entry name" value="ADH_zinc_N"/>
    <property type="match status" value="1"/>
</dbReference>
<evidence type="ECO:0000256" key="14">
    <source>
        <dbReference type="ARBA" id="ARBA00023052"/>
    </source>
</evidence>
<evidence type="ECO:0000256" key="1">
    <source>
        <dbReference type="ARBA" id="ARBA00001041"/>
    </source>
</evidence>
<evidence type="ECO:0000313" key="22">
    <source>
        <dbReference type="Proteomes" id="UP000070168"/>
    </source>
</evidence>
<feature type="domain" description="Thiamine pyrophosphate enzyme TPP-binding" evidence="19">
    <location>
        <begin position="634"/>
        <end position="728"/>
    </location>
</feature>
<dbReference type="GeneID" id="63706593"/>
<dbReference type="InterPro" id="IPR011032">
    <property type="entry name" value="GroES-like_sf"/>
</dbReference>
<evidence type="ECO:0000256" key="9">
    <source>
        <dbReference type="ARBA" id="ARBA00022793"/>
    </source>
</evidence>
<dbReference type="GO" id="GO:0018455">
    <property type="term" value="F:alcohol dehydrogenase [NAD(P)+] activity"/>
    <property type="evidence" value="ECO:0007669"/>
    <property type="project" value="UniProtKB-ARBA"/>
</dbReference>
<dbReference type="AlphaFoldDB" id="A0A135LCY9"/>
<proteinExistence type="inferred from homology"/>
<dbReference type="EMBL" id="LHQR01000067">
    <property type="protein sequence ID" value="KXG46834.1"/>
    <property type="molecule type" value="Genomic_DNA"/>
</dbReference>
<dbReference type="InterPro" id="IPR012001">
    <property type="entry name" value="Thiamin_PyroP_enz_TPP-bd_dom"/>
</dbReference>
<dbReference type="GO" id="GO:0005829">
    <property type="term" value="C:cytosol"/>
    <property type="evidence" value="ECO:0007669"/>
    <property type="project" value="TreeGrafter"/>
</dbReference>
<dbReference type="CDD" id="cd02005">
    <property type="entry name" value="TPP_PDC_IPDC"/>
    <property type="match status" value="1"/>
</dbReference>
<evidence type="ECO:0000259" key="20">
    <source>
        <dbReference type="Pfam" id="PF02776"/>
    </source>
</evidence>
<dbReference type="InterPro" id="IPR047214">
    <property type="entry name" value="TPP_PDC_IPDC"/>
</dbReference>
<feature type="domain" description="Thiamine pyrophosphate enzyme central" evidence="18">
    <location>
        <begin position="434"/>
        <end position="540"/>
    </location>
</feature>
<evidence type="ECO:0000256" key="6">
    <source>
        <dbReference type="ARBA" id="ARBA00013202"/>
    </source>
</evidence>
<evidence type="ECO:0000256" key="13">
    <source>
        <dbReference type="ARBA" id="ARBA00023027"/>
    </source>
</evidence>
<dbReference type="GO" id="GO:0030976">
    <property type="term" value="F:thiamine pyrophosphate binding"/>
    <property type="evidence" value="ECO:0007669"/>
    <property type="project" value="InterPro"/>
</dbReference>
<evidence type="ECO:0000256" key="15">
    <source>
        <dbReference type="ARBA" id="ARBA00023239"/>
    </source>
</evidence>
<keyword evidence="10" id="KW-0862">Zinc</keyword>
<dbReference type="Pfam" id="PF02776">
    <property type="entry name" value="TPP_enzyme_N"/>
    <property type="match status" value="1"/>
</dbReference>
<dbReference type="FunFam" id="3.40.50.720:FF:000039">
    <property type="entry name" value="Alcohol dehydrogenase AdhP"/>
    <property type="match status" value="1"/>
</dbReference>
<feature type="domain" description="Alcohol dehydrogenase-like C-terminal" evidence="17">
    <location>
        <begin position="97"/>
        <end position="224"/>
    </location>
</feature>
<dbReference type="OrthoDB" id="4359915at2759"/>
<evidence type="ECO:0000256" key="3">
    <source>
        <dbReference type="ARBA" id="ARBA00001964"/>
    </source>
</evidence>
<keyword evidence="8" id="KW-0479">Metal-binding</keyword>
<dbReference type="RefSeq" id="XP_040645370.1">
    <property type="nucleotide sequence ID" value="XM_040791293.1"/>
</dbReference>
<dbReference type="STRING" id="5078.A0A135LCY9"/>
<dbReference type="Gene3D" id="3.40.50.970">
    <property type="match status" value="2"/>
</dbReference>
<evidence type="ECO:0000259" key="19">
    <source>
        <dbReference type="Pfam" id="PF02775"/>
    </source>
</evidence>
<dbReference type="InterPro" id="IPR047213">
    <property type="entry name" value="TPP_PYR_PDC_IPDC-like"/>
</dbReference>
<dbReference type="InterPro" id="IPR000399">
    <property type="entry name" value="TPP-bd_CS"/>
</dbReference>
<comment type="cofactor">
    <cofactor evidence="3">
        <name>thiamine diphosphate</name>
        <dbReference type="ChEBI" id="CHEBI:58937"/>
    </cofactor>
</comment>
<dbReference type="OMA" id="SESHEQY"/>
<accession>A0A135LCY9</accession>
<dbReference type="Proteomes" id="UP000070168">
    <property type="component" value="Unassembled WGS sequence"/>
</dbReference>
<dbReference type="Gene3D" id="3.40.50.720">
    <property type="entry name" value="NAD(P)-binding Rossmann-like Domain"/>
    <property type="match status" value="1"/>
</dbReference>
<dbReference type="InterPro" id="IPR012110">
    <property type="entry name" value="PDC/IPDC-like"/>
</dbReference>
<dbReference type="Gene3D" id="3.40.50.1220">
    <property type="entry name" value="TPP-binding domain"/>
    <property type="match status" value="1"/>
</dbReference>
<keyword evidence="15" id="KW-0456">Lyase</keyword>
<dbReference type="InterPro" id="IPR013149">
    <property type="entry name" value="ADH-like_C"/>
</dbReference>
<dbReference type="GO" id="GO:0000949">
    <property type="term" value="P:aromatic amino acid family catabolic process to alcohol via Ehrlich pathway"/>
    <property type="evidence" value="ECO:0007669"/>
    <property type="project" value="TreeGrafter"/>
</dbReference>
<dbReference type="InterPro" id="IPR029061">
    <property type="entry name" value="THDP-binding"/>
</dbReference>
<dbReference type="FunFam" id="3.40.50.970:FF:000024">
    <property type="entry name" value="Pyruvate decarboxylase isozyme"/>
    <property type="match status" value="1"/>
</dbReference>
<keyword evidence="11" id="KW-0460">Magnesium</keyword>
<evidence type="ECO:0000313" key="21">
    <source>
        <dbReference type="EMBL" id="KXG46834.1"/>
    </source>
</evidence>
<dbReference type="SUPFAM" id="SSF52467">
    <property type="entry name" value="DHS-like NAD/FAD-binding domain"/>
    <property type="match status" value="1"/>
</dbReference>
<comment type="caution">
    <text evidence="21">The sequence shown here is derived from an EMBL/GenBank/DDBJ whole genome shotgun (WGS) entry which is preliminary data.</text>
</comment>
<evidence type="ECO:0000256" key="7">
    <source>
        <dbReference type="ARBA" id="ARBA00014422"/>
    </source>
</evidence>
<dbReference type="InterPro" id="IPR012000">
    <property type="entry name" value="Thiamin_PyroP_enz_cen_dom"/>
</dbReference>
<dbReference type="SUPFAM" id="SSF52518">
    <property type="entry name" value="Thiamin diphosphate-binding fold (THDP-binding)"/>
    <property type="match status" value="2"/>
</dbReference>
<evidence type="ECO:0000256" key="2">
    <source>
        <dbReference type="ARBA" id="ARBA00001947"/>
    </source>
</evidence>
<keyword evidence="14 16" id="KW-0786">Thiamine pyrophosphate</keyword>
<keyword evidence="22" id="KW-1185">Reference proteome</keyword>
<feature type="domain" description="Thiamine pyrophosphate enzyme N-terminal TPP-binding" evidence="20">
    <location>
        <begin position="251"/>
        <end position="334"/>
    </location>
</feature>
<dbReference type="EC" id="4.1.1.1" evidence="6"/>
<dbReference type="InterPro" id="IPR029035">
    <property type="entry name" value="DHS-like_NAD/FAD-binding_dom"/>
</dbReference>
<keyword evidence="9" id="KW-0210">Decarboxylase</keyword>
<evidence type="ECO:0000256" key="12">
    <source>
        <dbReference type="ARBA" id="ARBA00023002"/>
    </source>
</evidence>
<dbReference type="InterPro" id="IPR011766">
    <property type="entry name" value="TPP_enzyme_TPP-bd"/>
</dbReference>
<dbReference type="SUPFAM" id="SSF50129">
    <property type="entry name" value="GroES-like"/>
    <property type="match status" value="1"/>
</dbReference>
<dbReference type="CDD" id="cd07038">
    <property type="entry name" value="TPP_PYR_PDC_IPDC_like"/>
    <property type="match status" value="1"/>
</dbReference>
<dbReference type="InterPro" id="IPR036291">
    <property type="entry name" value="NAD(P)-bd_dom_sf"/>
</dbReference>
<evidence type="ECO:0000256" key="10">
    <source>
        <dbReference type="ARBA" id="ARBA00022833"/>
    </source>
</evidence>
<evidence type="ECO:0000259" key="17">
    <source>
        <dbReference type="Pfam" id="PF00107"/>
    </source>
</evidence>
<comment type="cofactor">
    <cofactor evidence="2">
        <name>Zn(2+)</name>
        <dbReference type="ChEBI" id="CHEBI:29105"/>
    </cofactor>
</comment>
<keyword evidence="13" id="KW-0520">NAD</keyword>
<keyword evidence="12" id="KW-0560">Oxidoreductase</keyword>
<gene>
    <name evidence="21" type="ORF">PGRI_035800</name>
</gene>
<comment type="catalytic activity">
    <reaction evidence="1">
        <text>a 2-oxocarboxylate + H(+) = an aldehyde + CO2</text>
        <dbReference type="Rhea" id="RHEA:11628"/>
        <dbReference type="ChEBI" id="CHEBI:15378"/>
        <dbReference type="ChEBI" id="CHEBI:16526"/>
        <dbReference type="ChEBI" id="CHEBI:17478"/>
        <dbReference type="ChEBI" id="CHEBI:35179"/>
        <dbReference type="EC" id="4.1.1.1"/>
    </reaction>
</comment>
<dbReference type="GO" id="GO:0004737">
    <property type="term" value="F:pyruvate decarboxylase activity"/>
    <property type="evidence" value="ECO:0007669"/>
    <property type="project" value="UniProtKB-EC"/>
</dbReference>
<comment type="similarity">
    <text evidence="5">Belongs to the zinc-containing alcohol dehydrogenase family.</text>
</comment>
<protein>
    <recommendedName>
        <fullName evidence="7">Pyruvate decarboxylase</fullName>
        <ecNumber evidence="6">4.1.1.1</ecNumber>
    </recommendedName>
</protein>
<sequence length="806" mass="88004">MSPLDIKWINSICGSCVSCETDDQRSCASAQFSGYTRDGTFQQYVVCKEFCAVRIPPEAPLDKIAPILCAGVTVYRALLETGAQQGHIVAIAGAGGGLGTLACQYAKAMGFRVLAISSGAEKRMHCEKLGVDYFVDYKSSKDLTRDIERLTNGGPHAVVVVSSDDRPISQAIEYIRSRGTIVLVGLPPGAVIKADLFSVVFRMITIKGSYVGTREDTEEALRFFLRKNLAMQCQIMELEELPQVYDMMEKGDSNLTLLDQMLKNPSLHLVGCCNELNAGYAADGYARSSPTKVAVVVVTFTVGSLSLLNAIAGAYSERLRIIIISGCPSSKLLTEESLLHHTTGGVNRDQALRVFQEFTATSIRLDSSEHAALRLDEAISQCIHKSLPVYIEIPTDLVGVVGNAATPLQISRPLKLIQSGAIDEIVSPLITVWNAAHRPILIIGALARFFLSTEALIALADKLGCAVFCQPDAKSTLPESHPQFVGTFWATASRSECRDIVMDADLWVVVGGRWSDMHTLGGLDIRDERRRMIDIQEASIQMPNGRLIQEICLAEVLDAFLRSSIPPKRETLISFDWKSRQQTRVNSPVLGEALTVRGIMDVIQQLITSNDTLIADAGDAWFNATNILLPMGANFQIQLLYASLGWSLPAALGCQLACPDGRTILMIGDGAFQMTAQELSTAIRSRANMIVFIFNNLGYQIESAIHDGPYNYIANWNYAKFASAMCAPKHTRTCNNPFASKMDKDLGLNPAFFSMQIKTQADLLLALDRINCEPWKLALLECCIQPDDVSVGLRQLAGALSEAAKK</sequence>
<dbReference type="PANTHER" id="PTHR43452">
    <property type="entry name" value="PYRUVATE DECARBOXYLASE"/>
    <property type="match status" value="1"/>
</dbReference>
<reference evidence="21 22" key="1">
    <citation type="journal article" date="2016" name="BMC Genomics">
        <title>Genome sequencing and secondary metabolism of the postharvest pathogen Penicillium griseofulvum.</title>
        <authorList>
            <person name="Banani H."/>
            <person name="Marcet-Houben M."/>
            <person name="Ballester A.R."/>
            <person name="Abbruscato P."/>
            <person name="Gonzalez-Candelas L."/>
            <person name="Gabaldon T."/>
            <person name="Spadaro D."/>
        </authorList>
    </citation>
    <scope>NUCLEOTIDE SEQUENCE [LARGE SCALE GENOMIC DNA]</scope>
    <source>
        <strain evidence="21 22">PG3</strain>
    </source>
</reference>
<evidence type="ECO:0000256" key="4">
    <source>
        <dbReference type="ARBA" id="ARBA00007812"/>
    </source>
</evidence>
<dbReference type="PROSITE" id="PS00187">
    <property type="entry name" value="TPP_ENZYMES"/>
    <property type="match status" value="1"/>
</dbReference>
<dbReference type="Pfam" id="PF02775">
    <property type="entry name" value="TPP_enzyme_C"/>
    <property type="match status" value="1"/>
</dbReference>
<organism evidence="21 22">
    <name type="scientific">Penicillium patulum</name>
    <name type="common">Penicillium griseofulvum</name>
    <dbReference type="NCBI Taxonomy" id="5078"/>
    <lineage>
        <taxon>Eukaryota</taxon>
        <taxon>Fungi</taxon>
        <taxon>Dikarya</taxon>
        <taxon>Ascomycota</taxon>
        <taxon>Pezizomycotina</taxon>
        <taxon>Eurotiomycetes</taxon>
        <taxon>Eurotiomycetidae</taxon>
        <taxon>Eurotiales</taxon>
        <taxon>Aspergillaceae</taxon>
        <taxon>Penicillium</taxon>
    </lineage>
</organism>
<evidence type="ECO:0000256" key="8">
    <source>
        <dbReference type="ARBA" id="ARBA00022723"/>
    </source>
</evidence>
<evidence type="ECO:0000256" key="16">
    <source>
        <dbReference type="RuleBase" id="RU362132"/>
    </source>
</evidence>
<dbReference type="GO" id="GO:0000287">
    <property type="term" value="F:magnesium ion binding"/>
    <property type="evidence" value="ECO:0007669"/>
    <property type="project" value="InterPro"/>
</dbReference>
<name>A0A135LCY9_PENPA</name>
<dbReference type="SUPFAM" id="SSF51735">
    <property type="entry name" value="NAD(P)-binding Rossmann-fold domains"/>
    <property type="match status" value="1"/>
</dbReference>
<evidence type="ECO:0000256" key="5">
    <source>
        <dbReference type="ARBA" id="ARBA00008072"/>
    </source>
</evidence>
<dbReference type="Pfam" id="PF00205">
    <property type="entry name" value="TPP_enzyme_M"/>
    <property type="match status" value="1"/>
</dbReference>
<dbReference type="PANTHER" id="PTHR43452:SF1">
    <property type="entry name" value="PYRUVATE DECARBOXYLASE C186.09-RELATED"/>
    <property type="match status" value="1"/>
</dbReference>
<evidence type="ECO:0000259" key="18">
    <source>
        <dbReference type="Pfam" id="PF00205"/>
    </source>
</evidence>